<dbReference type="SUPFAM" id="SSF51735">
    <property type="entry name" value="NAD(P)-binding Rossmann-fold domains"/>
    <property type="match status" value="1"/>
</dbReference>
<name>A0A7W7ZI08_9BACT</name>
<feature type="domain" description="D-isomer specific 2-hydroxyacid dehydrogenase NAD-binding" evidence="3">
    <location>
        <begin position="109"/>
        <end position="280"/>
    </location>
</feature>
<dbReference type="GO" id="GO:0051287">
    <property type="term" value="F:NAD binding"/>
    <property type="evidence" value="ECO:0007669"/>
    <property type="project" value="InterPro"/>
</dbReference>
<dbReference type="GO" id="GO:0016618">
    <property type="term" value="F:hydroxypyruvate reductase [NAD(P)H] activity"/>
    <property type="evidence" value="ECO:0007669"/>
    <property type="project" value="TreeGrafter"/>
</dbReference>
<dbReference type="PANTHER" id="PTHR10996">
    <property type="entry name" value="2-HYDROXYACID DEHYDROGENASE-RELATED"/>
    <property type="match status" value="1"/>
</dbReference>
<dbReference type="GO" id="GO:0030267">
    <property type="term" value="F:glyoxylate reductase (NADPH) activity"/>
    <property type="evidence" value="ECO:0007669"/>
    <property type="project" value="TreeGrafter"/>
</dbReference>
<dbReference type="InterPro" id="IPR050223">
    <property type="entry name" value="D-isomer_2-hydroxyacid_DH"/>
</dbReference>
<reference evidence="4 5" key="1">
    <citation type="submission" date="2020-08" db="EMBL/GenBank/DDBJ databases">
        <title>Genomic Encyclopedia of Type Strains, Phase IV (KMG-V): Genome sequencing to study the core and pangenomes of soil and plant-associated prokaryotes.</title>
        <authorList>
            <person name="Whitman W."/>
        </authorList>
    </citation>
    <scope>NUCLEOTIDE SEQUENCE [LARGE SCALE GENOMIC DNA]</scope>
    <source>
        <strain evidence="4 5">M8UP14</strain>
    </source>
</reference>
<dbReference type="PROSITE" id="PS00671">
    <property type="entry name" value="D_2_HYDROXYACID_DH_3"/>
    <property type="match status" value="1"/>
</dbReference>
<comment type="caution">
    <text evidence="4">The sequence shown here is derived from an EMBL/GenBank/DDBJ whole genome shotgun (WGS) entry which is preliminary data.</text>
</comment>
<dbReference type="PANTHER" id="PTHR10996:SF178">
    <property type="entry name" value="2-HYDROXYACID DEHYDROGENASE YGL185C-RELATED"/>
    <property type="match status" value="1"/>
</dbReference>
<dbReference type="AlphaFoldDB" id="A0A7W7ZI08"/>
<dbReference type="GO" id="GO:0005829">
    <property type="term" value="C:cytosol"/>
    <property type="evidence" value="ECO:0007669"/>
    <property type="project" value="TreeGrafter"/>
</dbReference>
<sequence>MKIAFLHTRNEFTTELFRELKTALNDHELVSWEAGSPAPADDIEILLSSGEVGREHLLHQPKLALIQTTSTGYETVDIDTATELGIWVSYAPSDLTGNATSVAEFAVLLILGASRSLGEILRSEGDSQIKPRTPRALNGKTVCIVGLGSIGIQIIDRLRPFGVLFLATDEHPEKAPADVVAFRAEQLHTAVADADYVVVCARASKENVNLIDAKTIKEMKRGAMLINIARGTLVDEKELATALKSGHLSAVGLDVLKDEPLTLANPLMSFPQALITPHIAAFTDLMLAGTVTYVDGVIRGLSAGRLPASLLNRPAKPKHRFDSNEGSIATVKNYSQAIT</sequence>
<dbReference type="EMBL" id="JACHIP010000008">
    <property type="protein sequence ID" value="MBB5059924.1"/>
    <property type="molecule type" value="Genomic_DNA"/>
</dbReference>
<dbReference type="RefSeq" id="WP_184221889.1">
    <property type="nucleotide sequence ID" value="NZ_JACHIP010000008.1"/>
</dbReference>
<keyword evidence="2" id="KW-0520">NAD</keyword>
<dbReference type="Gene3D" id="3.40.50.720">
    <property type="entry name" value="NAD(P)-binding Rossmann-like Domain"/>
    <property type="match status" value="2"/>
</dbReference>
<dbReference type="InterPro" id="IPR006140">
    <property type="entry name" value="D-isomer_DH_NAD-bd"/>
</dbReference>
<dbReference type="Pfam" id="PF02826">
    <property type="entry name" value="2-Hacid_dh_C"/>
    <property type="match status" value="1"/>
</dbReference>
<gene>
    <name evidence="4" type="ORF">HDF16_004658</name>
</gene>
<evidence type="ECO:0000259" key="3">
    <source>
        <dbReference type="Pfam" id="PF02826"/>
    </source>
</evidence>
<dbReference type="InterPro" id="IPR029753">
    <property type="entry name" value="D-isomer_DH_CS"/>
</dbReference>
<evidence type="ECO:0000256" key="1">
    <source>
        <dbReference type="ARBA" id="ARBA00023002"/>
    </source>
</evidence>
<organism evidence="4 5">
    <name type="scientific">Granulicella aggregans</name>
    <dbReference type="NCBI Taxonomy" id="474949"/>
    <lineage>
        <taxon>Bacteria</taxon>
        <taxon>Pseudomonadati</taxon>
        <taxon>Acidobacteriota</taxon>
        <taxon>Terriglobia</taxon>
        <taxon>Terriglobales</taxon>
        <taxon>Acidobacteriaceae</taxon>
        <taxon>Granulicella</taxon>
    </lineage>
</organism>
<keyword evidence="5" id="KW-1185">Reference proteome</keyword>
<protein>
    <submittedName>
        <fullName evidence="4">Phosphoglycerate dehydrogenase-like enzyme</fullName>
    </submittedName>
</protein>
<dbReference type="SUPFAM" id="SSF52283">
    <property type="entry name" value="Formate/glycerate dehydrogenase catalytic domain-like"/>
    <property type="match status" value="1"/>
</dbReference>
<dbReference type="Proteomes" id="UP000540989">
    <property type="component" value="Unassembled WGS sequence"/>
</dbReference>
<evidence type="ECO:0000313" key="4">
    <source>
        <dbReference type="EMBL" id="MBB5059924.1"/>
    </source>
</evidence>
<evidence type="ECO:0000256" key="2">
    <source>
        <dbReference type="ARBA" id="ARBA00023027"/>
    </source>
</evidence>
<accession>A0A7W7ZI08</accession>
<keyword evidence="1" id="KW-0560">Oxidoreductase</keyword>
<proteinExistence type="predicted"/>
<evidence type="ECO:0000313" key="5">
    <source>
        <dbReference type="Proteomes" id="UP000540989"/>
    </source>
</evidence>
<dbReference type="InterPro" id="IPR036291">
    <property type="entry name" value="NAD(P)-bd_dom_sf"/>
</dbReference>